<dbReference type="RefSeq" id="WP_046762367.1">
    <property type="nucleotide sequence ID" value="NZ_LBIC01000001.1"/>
</dbReference>
<sequence length="255" mass="28949">MVKVSRRSAVSRVAEQFRSEVMHLEDGELLGSEDTLLARYKVSRPTLRQAASLVAQEQLMTIRRGVGGGYFARRPDSRAVSRMAALYLKVHQAPLTDIISAFLPLRVEMARLASHCDDPALREKLLAFLEREQEIDADPHFRDFLSGERRFHHLLGDMAGNRALSLFLEILLDLAAMVDREEDMYRAHPERVAALRQERNRLARAILERDEEMSVLIARRCAKISSEWLLADIEKRKSKAGEPDAAQAADYHFAG</sequence>
<dbReference type="SUPFAM" id="SSF46785">
    <property type="entry name" value="Winged helix' DNA-binding domain"/>
    <property type="match status" value="1"/>
</dbReference>
<organism evidence="5 6">
    <name type="scientific">Sphingobium chungbukense</name>
    <dbReference type="NCBI Taxonomy" id="56193"/>
    <lineage>
        <taxon>Bacteria</taxon>
        <taxon>Pseudomonadati</taxon>
        <taxon>Pseudomonadota</taxon>
        <taxon>Alphaproteobacteria</taxon>
        <taxon>Sphingomonadales</taxon>
        <taxon>Sphingomonadaceae</taxon>
        <taxon>Sphingobium</taxon>
    </lineage>
</organism>
<keyword evidence="1" id="KW-0805">Transcription regulation</keyword>
<keyword evidence="3" id="KW-0804">Transcription</keyword>
<dbReference type="Pfam" id="PF07729">
    <property type="entry name" value="FCD"/>
    <property type="match status" value="1"/>
</dbReference>
<evidence type="ECO:0000256" key="2">
    <source>
        <dbReference type="ARBA" id="ARBA00023125"/>
    </source>
</evidence>
<comment type="caution">
    <text evidence="5">The sequence shown here is derived from an EMBL/GenBank/DDBJ whole genome shotgun (WGS) entry which is preliminary data.</text>
</comment>
<dbReference type="EMBL" id="LBIC01000001">
    <property type="protein sequence ID" value="KKW93933.1"/>
    <property type="molecule type" value="Genomic_DNA"/>
</dbReference>
<accession>A0A0M3AVJ1</accession>
<dbReference type="InterPro" id="IPR036388">
    <property type="entry name" value="WH-like_DNA-bd_sf"/>
</dbReference>
<name>A0A0M3AVJ1_9SPHN</name>
<dbReference type="PROSITE" id="PS50949">
    <property type="entry name" value="HTH_GNTR"/>
    <property type="match status" value="1"/>
</dbReference>
<dbReference type="GO" id="GO:0003700">
    <property type="term" value="F:DNA-binding transcription factor activity"/>
    <property type="evidence" value="ECO:0007669"/>
    <property type="project" value="InterPro"/>
</dbReference>
<gene>
    <name evidence="5" type="ORF">YP76_04640</name>
</gene>
<dbReference type="PATRIC" id="fig|56193.3.peg.957"/>
<evidence type="ECO:0000256" key="3">
    <source>
        <dbReference type="ARBA" id="ARBA00023163"/>
    </source>
</evidence>
<dbReference type="AlphaFoldDB" id="A0A0M3AVJ1"/>
<evidence type="ECO:0000313" key="5">
    <source>
        <dbReference type="EMBL" id="KKW93933.1"/>
    </source>
</evidence>
<dbReference type="Gene3D" id="1.20.120.530">
    <property type="entry name" value="GntR ligand-binding domain-like"/>
    <property type="match status" value="1"/>
</dbReference>
<dbReference type="Proteomes" id="UP000033874">
    <property type="component" value="Unassembled WGS sequence"/>
</dbReference>
<keyword evidence="6" id="KW-1185">Reference proteome</keyword>
<keyword evidence="2" id="KW-0238">DNA-binding</keyword>
<dbReference type="Gene3D" id="1.10.10.10">
    <property type="entry name" value="Winged helix-like DNA-binding domain superfamily/Winged helix DNA-binding domain"/>
    <property type="match status" value="1"/>
</dbReference>
<dbReference type="GO" id="GO:0003677">
    <property type="term" value="F:DNA binding"/>
    <property type="evidence" value="ECO:0007669"/>
    <property type="project" value="UniProtKB-KW"/>
</dbReference>
<feature type="domain" description="HTH gntR-type" evidence="4">
    <location>
        <begin position="7"/>
        <end position="75"/>
    </location>
</feature>
<evidence type="ECO:0000256" key="1">
    <source>
        <dbReference type="ARBA" id="ARBA00023015"/>
    </source>
</evidence>
<dbReference type="PANTHER" id="PTHR43537:SF53">
    <property type="entry name" value="HTH-TYPE TRANSCRIPTIONAL REPRESSOR NANR"/>
    <property type="match status" value="1"/>
</dbReference>
<dbReference type="SUPFAM" id="SSF48008">
    <property type="entry name" value="GntR ligand-binding domain-like"/>
    <property type="match status" value="1"/>
</dbReference>
<evidence type="ECO:0000259" key="4">
    <source>
        <dbReference type="PROSITE" id="PS50949"/>
    </source>
</evidence>
<reference evidence="5 6" key="1">
    <citation type="submission" date="2015-04" db="EMBL/GenBank/DDBJ databases">
        <title>Genome sequence of aromatic hydrocarbons-degrading Sphingobium chungbukense DJ77.</title>
        <authorList>
            <person name="Kim Y.-C."/>
            <person name="Chae J.-C."/>
        </authorList>
    </citation>
    <scope>NUCLEOTIDE SEQUENCE [LARGE SCALE GENOMIC DNA]</scope>
    <source>
        <strain evidence="5 6">DJ77</strain>
    </source>
</reference>
<evidence type="ECO:0000313" key="6">
    <source>
        <dbReference type="Proteomes" id="UP000033874"/>
    </source>
</evidence>
<dbReference type="InterPro" id="IPR000524">
    <property type="entry name" value="Tscrpt_reg_HTH_GntR"/>
</dbReference>
<dbReference type="InterPro" id="IPR036390">
    <property type="entry name" value="WH_DNA-bd_sf"/>
</dbReference>
<dbReference type="InterPro" id="IPR011711">
    <property type="entry name" value="GntR_C"/>
</dbReference>
<proteinExistence type="predicted"/>
<dbReference type="PANTHER" id="PTHR43537">
    <property type="entry name" value="TRANSCRIPTIONAL REGULATOR, GNTR FAMILY"/>
    <property type="match status" value="1"/>
</dbReference>
<dbReference type="STRING" id="56193.YP76_04640"/>
<dbReference type="InterPro" id="IPR008920">
    <property type="entry name" value="TF_FadR/GntR_C"/>
</dbReference>
<protein>
    <recommendedName>
        <fullName evidence="4">HTH gntR-type domain-containing protein</fullName>
    </recommendedName>
</protein>